<evidence type="ECO:0000256" key="2">
    <source>
        <dbReference type="ARBA" id="ARBA00040976"/>
    </source>
</evidence>
<dbReference type="Gene3D" id="3.20.20.80">
    <property type="entry name" value="Glycosidases"/>
    <property type="match status" value="1"/>
</dbReference>
<dbReference type="InterPro" id="IPR017853">
    <property type="entry name" value="GH"/>
</dbReference>
<keyword evidence="6" id="KW-1185">Reference proteome</keyword>
<dbReference type="Gene3D" id="3.10.50.10">
    <property type="match status" value="1"/>
</dbReference>
<dbReference type="PANTHER" id="PTHR46066:SF2">
    <property type="entry name" value="CHITINASE DOMAIN-CONTAINING PROTEIN 1"/>
    <property type="match status" value="1"/>
</dbReference>
<dbReference type="SUPFAM" id="SSF51445">
    <property type="entry name" value="(Trans)glycosidases"/>
    <property type="match status" value="1"/>
</dbReference>
<keyword evidence="4" id="KW-0732">Signal</keyword>
<dbReference type="WBParaSite" id="HCON_00166220-00001">
    <property type="protein sequence ID" value="HCON_00166220-00001"/>
    <property type="gene ID" value="HCON_00166220"/>
</dbReference>
<dbReference type="GO" id="GO:0012505">
    <property type="term" value="C:endomembrane system"/>
    <property type="evidence" value="ECO:0007669"/>
    <property type="project" value="TreeGrafter"/>
</dbReference>
<dbReference type="PROSITE" id="PS51910">
    <property type="entry name" value="GH18_2"/>
    <property type="match status" value="1"/>
</dbReference>
<dbReference type="Proteomes" id="UP000025227">
    <property type="component" value="Unplaced"/>
</dbReference>
<dbReference type="OMA" id="YSINERI"/>
<dbReference type="InterPro" id="IPR029070">
    <property type="entry name" value="Chitinase_insertion_sf"/>
</dbReference>
<name>A0A7I4YZY7_HAECO</name>
<sequence>MSWLRLSIFLLLLTLSEQKGKSDRLAKQEKKLAEAEKVASKKDEEEENKLPLSHPPSSISKQSILKDHESVDYSPRKFTNPVLVYVTPWNNKGYDLAKWVSHKVTHVSPVWLQFKPQTADMSLSCLILGTHDIDHEWMDEVRKNNSEVLIVPRVLFDEWSAEDTSNFLQNERWMNRCLGDLKNLLIRTQFDGAVIELWASAMLQSRGEASELLMEMLSSWGDSFHESHLQLIVPVGPPLGPTNKMTGLFTPAHLYTLAGRVDYLQLMTYDYRSDDITGVAPYEWVEQSLVALLDHSPDLAKYLMIGLNHYGYEFVDYSAQPIHFDRYVEYVKKPDSKLQWDSKAKEHVLKFDNTQIYYPSLTSLEMRLNLARKFGVGAAIWDFGQGLNYFTQVL</sequence>
<evidence type="ECO:0000256" key="3">
    <source>
        <dbReference type="SAM" id="MobiDB-lite"/>
    </source>
</evidence>
<dbReference type="AlphaFoldDB" id="A0A7I4YZY7"/>
<accession>A0A7I4YZY7</accession>
<dbReference type="OrthoDB" id="10254444at2759"/>
<evidence type="ECO:0000256" key="4">
    <source>
        <dbReference type="SAM" id="SignalP"/>
    </source>
</evidence>
<organism evidence="6 7">
    <name type="scientific">Haemonchus contortus</name>
    <name type="common">Barber pole worm</name>
    <dbReference type="NCBI Taxonomy" id="6289"/>
    <lineage>
        <taxon>Eukaryota</taxon>
        <taxon>Metazoa</taxon>
        <taxon>Ecdysozoa</taxon>
        <taxon>Nematoda</taxon>
        <taxon>Chromadorea</taxon>
        <taxon>Rhabditida</taxon>
        <taxon>Rhabditina</taxon>
        <taxon>Rhabditomorpha</taxon>
        <taxon>Strongyloidea</taxon>
        <taxon>Trichostrongylidae</taxon>
        <taxon>Haemonchus</taxon>
    </lineage>
</organism>
<evidence type="ECO:0000256" key="1">
    <source>
        <dbReference type="ARBA" id="ARBA00009336"/>
    </source>
</evidence>
<feature type="domain" description="GH18" evidence="5">
    <location>
        <begin position="80"/>
        <end position="394"/>
    </location>
</feature>
<proteinExistence type="inferred from homology"/>
<feature type="chain" id="PRO_5029841569" description="Chitinase domain-containing protein 1" evidence="4">
    <location>
        <begin position="23"/>
        <end position="394"/>
    </location>
</feature>
<dbReference type="PANTHER" id="PTHR46066">
    <property type="entry name" value="CHITINASE DOMAIN-CONTAINING PROTEIN 1 FAMILY MEMBER"/>
    <property type="match status" value="1"/>
</dbReference>
<dbReference type="InterPro" id="IPR001223">
    <property type="entry name" value="Glyco_hydro18_cat"/>
</dbReference>
<dbReference type="GO" id="GO:0070492">
    <property type="term" value="F:oligosaccharide binding"/>
    <property type="evidence" value="ECO:0007669"/>
    <property type="project" value="TreeGrafter"/>
</dbReference>
<comment type="similarity">
    <text evidence="1">Belongs to the glycosyl hydrolase 18 family.</text>
</comment>
<feature type="region of interest" description="Disordered" evidence="3">
    <location>
        <begin position="19"/>
        <end position="60"/>
    </location>
</feature>
<dbReference type="GO" id="GO:0005975">
    <property type="term" value="P:carbohydrate metabolic process"/>
    <property type="evidence" value="ECO:0007669"/>
    <property type="project" value="InterPro"/>
</dbReference>
<feature type="signal peptide" evidence="4">
    <location>
        <begin position="1"/>
        <end position="22"/>
    </location>
</feature>
<reference evidence="7" key="1">
    <citation type="submission" date="2020-12" db="UniProtKB">
        <authorList>
            <consortium name="WormBaseParasite"/>
        </authorList>
    </citation>
    <scope>IDENTIFICATION</scope>
    <source>
        <strain evidence="7">MHco3</strain>
    </source>
</reference>
<evidence type="ECO:0000313" key="6">
    <source>
        <dbReference type="Proteomes" id="UP000025227"/>
    </source>
</evidence>
<feature type="compositionally biased region" description="Basic and acidic residues" evidence="3">
    <location>
        <begin position="19"/>
        <end position="43"/>
    </location>
</feature>
<evidence type="ECO:0000259" key="5">
    <source>
        <dbReference type="PROSITE" id="PS51910"/>
    </source>
</evidence>
<protein>
    <recommendedName>
        <fullName evidence="2">Chitinase domain-containing protein 1</fullName>
    </recommendedName>
</protein>
<evidence type="ECO:0000313" key="7">
    <source>
        <dbReference type="WBParaSite" id="HCON_00166220-00001"/>
    </source>
</evidence>